<reference evidence="1 3" key="1">
    <citation type="journal article" date="2008" name="Science">
        <title>The Physcomitrella genome reveals evolutionary insights into the conquest of land by plants.</title>
        <authorList>
            <person name="Rensing S."/>
            <person name="Lang D."/>
            <person name="Zimmer A."/>
            <person name="Terry A."/>
            <person name="Salamov A."/>
            <person name="Shapiro H."/>
            <person name="Nishiyama T."/>
            <person name="Perroud P.-F."/>
            <person name="Lindquist E."/>
            <person name="Kamisugi Y."/>
            <person name="Tanahashi T."/>
            <person name="Sakakibara K."/>
            <person name="Fujita T."/>
            <person name="Oishi K."/>
            <person name="Shin-I T."/>
            <person name="Kuroki Y."/>
            <person name="Toyoda A."/>
            <person name="Suzuki Y."/>
            <person name="Hashimoto A."/>
            <person name="Yamaguchi K."/>
            <person name="Sugano A."/>
            <person name="Kohara Y."/>
            <person name="Fujiyama A."/>
            <person name="Anterola A."/>
            <person name="Aoki S."/>
            <person name="Ashton N."/>
            <person name="Barbazuk W.B."/>
            <person name="Barker E."/>
            <person name="Bennetzen J."/>
            <person name="Bezanilla M."/>
            <person name="Blankenship R."/>
            <person name="Cho S.H."/>
            <person name="Dutcher S."/>
            <person name="Estelle M."/>
            <person name="Fawcett J.A."/>
            <person name="Gundlach H."/>
            <person name="Hanada K."/>
            <person name="Heyl A."/>
            <person name="Hicks K.A."/>
            <person name="Hugh J."/>
            <person name="Lohr M."/>
            <person name="Mayer K."/>
            <person name="Melkozernov A."/>
            <person name="Murata T."/>
            <person name="Nelson D."/>
            <person name="Pils B."/>
            <person name="Prigge M."/>
            <person name="Reiss B."/>
            <person name="Renner T."/>
            <person name="Rombauts S."/>
            <person name="Rushton P."/>
            <person name="Sanderfoot A."/>
            <person name="Schween G."/>
            <person name="Shiu S.-H."/>
            <person name="Stueber K."/>
            <person name="Theodoulou F.L."/>
            <person name="Tu H."/>
            <person name="Van de Peer Y."/>
            <person name="Verrier P.J."/>
            <person name="Waters E."/>
            <person name="Wood A."/>
            <person name="Yang L."/>
            <person name="Cove D."/>
            <person name="Cuming A."/>
            <person name="Hasebe M."/>
            <person name="Lucas S."/>
            <person name="Mishler D.B."/>
            <person name="Reski R."/>
            <person name="Grigoriev I."/>
            <person name="Quatrano R.S."/>
            <person name="Boore J.L."/>
        </authorList>
    </citation>
    <scope>NUCLEOTIDE SEQUENCE [LARGE SCALE GENOMIC DNA]</scope>
    <source>
        <strain evidence="2 3">cv. Gransden 2004</strain>
    </source>
</reference>
<dbReference type="EMBL" id="ABEU02000003">
    <property type="protein sequence ID" value="PNR57735.1"/>
    <property type="molecule type" value="Genomic_DNA"/>
</dbReference>
<organism evidence="1">
    <name type="scientific">Physcomitrium patens</name>
    <name type="common">Spreading-leaved earth moss</name>
    <name type="synonym">Physcomitrella patens</name>
    <dbReference type="NCBI Taxonomy" id="3218"/>
    <lineage>
        <taxon>Eukaryota</taxon>
        <taxon>Viridiplantae</taxon>
        <taxon>Streptophyta</taxon>
        <taxon>Embryophyta</taxon>
        <taxon>Bryophyta</taxon>
        <taxon>Bryophytina</taxon>
        <taxon>Bryopsida</taxon>
        <taxon>Funariidae</taxon>
        <taxon>Funariales</taxon>
        <taxon>Funariaceae</taxon>
        <taxon>Physcomitrium</taxon>
    </lineage>
</organism>
<reference evidence="2" key="3">
    <citation type="submission" date="2020-12" db="UniProtKB">
        <authorList>
            <consortium name="EnsemblPlants"/>
        </authorList>
    </citation>
    <scope>IDENTIFICATION</scope>
</reference>
<protein>
    <submittedName>
        <fullName evidence="1 2">Uncharacterized protein</fullName>
    </submittedName>
</protein>
<evidence type="ECO:0000313" key="2">
    <source>
        <dbReference type="EnsemblPlants" id="PAC:32943065.CDS.1"/>
    </source>
</evidence>
<gene>
    <name evidence="1" type="ORF">PHYPA_004729</name>
</gene>
<evidence type="ECO:0000313" key="1">
    <source>
        <dbReference type="EMBL" id="PNR57735.1"/>
    </source>
</evidence>
<keyword evidence="3" id="KW-1185">Reference proteome</keyword>
<sequence length="69" mass="8037">MPWCLLIIQTAREKRLASTKTQERSYKDARVNEKHILFEGKGSPTTPSHIETKNIFTASQHRYKHVINT</sequence>
<evidence type="ECO:0000313" key="3">
    <source>
        <dbReference type="Proteomes" id="UP000006727"/>
    </source>
</evidence>
<dbReference type="Proteomes" id="UP000006727">
    <property type="component" value="Chromosome 3"/>
</dbReference>
<reference evidence="1 3" key="2">
    <citation type="journal article" date="2018" name="Plant J.">
        <title>The Physcomitrella patens chromosome-scale assembly reveals moss genome structure and evolution.</title>
        <authorList>
            <person name="Lang D."/>
            <person name="Ullrich K.K."/>
            <person name="Murat F."/>
            <person name="Fuchs J."/>
            <person name="Jenkins J."/>
            <person name="Haas F.B."/>
            <person name="Piednoel M."/>
            <person name="Gundlach H."/>
            <person name="Van Bel M."/>
            <person name="Meyberg R."/>
            <person name="Vives C."/>
            <person name="Morata J."/>
            <person name="Symeonidi A."/>
            <person name="Hiss M."/>
            <person name="Muchero W."/>
            <person name="Kamisugi Y."/>
            <person name="Saleh O."/>
            <person name="Blanc G."/>
            <person name="Decker E.L."/>
            <person name="van Gessel N."/>
            <person name="Grimwood J."/>
            <person name="Hayes R.D."/>
            <person name="Graham S.W."/>
            <person name="Gunter L.E."/>
            <person name="McDaniel S.F."/>
            <person name="Hoernstein S.N.W."/>
            <person name="Larsson A."/>
            <person name="Li F.W."/>
            <person name="Perroud P.F."/>
            <person name="Phillips J."/>
            <person name="Ranjan P."/>
            <person name="Rokshar D.S."/>
            <person name="Rothfels C.J."/>
            <person name="Schneider L."/>
            <person name="Shu S."/>
            <person name="Stevenson D.W."/>
            <person name="Thummler F."/>
            <person name="Tillich M."/>
            <person name="Villarreal Aguilar J.C."/>
            <person name="Widiez T."/>
            <person name="Wong G.K."/>
            <person name="Wymore A."/>
            <person name="Zhang Y."/>
            <person name="Zimmer A.D."/>
            <person name="Quatrano R.S."/>
            <person name="Mayer K.F.X."/>
            <person name="Goodstein D."/>
            <person name="Casacuberta J.M."/>
            <person name="Vandepoele K."/>
            <person name="Reski R."/>
            <person name="Cuming A.C."/>
            <person name="Tuskan G.A."/>
            <person name="Maumus F."/>
            <person name="Salse J."/>
            <person name="Schmutz J."/>
            <person name="Rensing S.A."/>
        </authorList>
    </citation>
    <scope>NUCLEOTIDE SEQUENCE [LARGE SCALE GENOMIC DNA]</scope>
    <source>
        <strain evidence="2 3">cv. Gransden 2004</strain>
    </source>
</reference>
<dbReference type="AlphaFoldDB" id="A0A2K1KVB6"/>
<dbReference type="Gramene" id="Pp3c3_20841V3.1">
    <property type="protein sequence ID" value="PAC:32943065.CDS.1"/>
    <property type="gene ID" value="Pp3c3_20841"/>
</dbReference>
<name>A0A2K1KVB6_PHYPA</name>
<accession>A0A2K1KVB6</accession>
<dbReference type="EnsemblPlants" id="Pp3c3_20841V3.1">
    <property type="protein sequence ID" value="PAC:32943065.CDS.1"/>
    <property type="gene ID" value="Pp3c3_20841"/>
</dbReference>
<dbReference type="InParanoid" id="A0A2K1KVB6"/>
<proteinExistence type="predicted"/>